<gene>
    <name evidence="4" type="ORF">ACFPCV_01175</name>
</gene>
<keyword evidence="2" id="KW-0812">Transmembrane</keyword>
<organism evidence="4 5">
    <name type="scientific">Actinophytocola glycyrrhizae</name>
    <dbReference type="NCBI Taxonomy" id="2044873"/>
    <lineage>
        <taxon>Bacteria</taxon>
        <taxon>Bacillati</taxon>
        <taxon>Actinomycetota</taxon>
        <taxon>Actinomycetes</taxon>
        <taxon>Pseudonocardiales</taxon>
        <taxon>Pseudonocardiaceae</taxon>
    </lineage>
</organism>
<dbReference type="Proteomes" id="UP001595859">
    <property type="component" value="Unassembled WGS sequence"/>
</dbReference>
<keyword evidence="3" id="KW-0732">Signal</keyword>
<dbReference type="EMBL" id="JBHSIS010000002">
    <property type="protein sequence ID" value="MFC4852095.1"/>
    <property type="molecule type" value="Genomic_DNA"/>
</dbReference>
<keyword evidence="2" id="KW-0472">Membrane</keyword>
<feature type="region of interest" description="Disordered" evidence="1">
    <location>
        <begin position="437"/>
        <end position="474"/>
    </location>
</feature>
<protein>
    <submittedName>
        <fullName evidence="4">Uncharacterized protein</fullName>
    </submittedName>
</protein>
<feature type="compositionally biased region" description="Basic residues" evidence="1">
    <location>
        <begin position="448"/>
        <end position="459"/>
    </location>
</feature>
<evidence type="ECO:0000256" key="3">
    <source>
        <dbReference type="SAM" id="SignalP"/>
    </source>
</evidence>
<proteinExistence type="predicted"/>
<evidence type="ECO:0000313" key="4">
    <source>
        <dbReference type="EMBL" id="MFC4852095.1"/>
    </source>
</evidence>
<sequence length="474" mass="50702">MRVILVCLLAACWLTAAPTPAAAQPGVRVDPGPIVAALTNGERLVRAPGTVARFDEARVLEELGQAVRLVVLPYVDYDLYPREGDHSQYFELVTRPILAWSLDRKVPVVVVTGLDVTMYSGPSTLDHRLPADFDELRTTTATMDITERLVVLARFGRGLPPAVAEDVDFVHPAPVPAPPDRVAEVVAALRAHPVHNAPGRADVIEDRIVTVAREEYGLGVRVAAFPGLAPGQPVTDYATPLGAAFPDDVVLVLHGGWLDVVAPDQAKALAARAFAYGDANLSLLSSGSRGHSLLSDTLKRLDLLMTETAWGFPQPPPQPRAVPFEVRRAVSALAPWVLVGSAVVISGAGVLRHRRRAAAAAADEERALRAESASAMAAIGDLGARVLTAEEGGEPVDPAAAERHTTARLLYDQAHTSVAMTEVRLVAEEGLALLTEPEPVEAPAAAVRPKRRRRKKAKAARKDTGTRPVWRKAR</sequence>
<evidence type="ECO:0000313" key="5">
    <source>
        <dbReference type="Proteomes" id="UP001595859"/>
    </source>
</evidence>
<name>A0ABV9RS32_9PSEU</name>
<keyword evidence="5" id="KW-1185">Reference proteome</keyword>
<feature type="signal peptide" evidence="3">
    <location>
        <begin position="1"/>
        <end position="23"/>
    </location>
</feature>
<dbReference type="RefSeq" id="WP_378053490.1">
    <property type="nucleotide sequence ID" value="NZ_JBHSIS010000002.1"/>
</dbReference>
<reference evidence="5" key="1">
    <citation type="journal article" date="2019" name="Int. J. Syst. Evol. Microbiol.">
        <title>The Global Catalogue of Microorganisms (GCM) 10K type strain sequencing project: providing services to taxonomists for standard genome sequencing and annotation.</title>
        <authorList>
            <consortium name="The Broad Institute Genomics Platform"/>
            <consortium name="The Broad Institute Genome Sequencing Center for Infectious Disease"/>
            <person name="Wu L."/>
            <person name="Ma J."/>
        </authorList>
    </citation>
    <scope>NUCLEOTIDE SEQUENCE [LARGE SCALE GENOMIC DNA]</scope>
    <source>
        <strain evidence="5">ZS-22-S1</strain>
    </source>
</reference>
<accession>A0ABV9RS32</accession>
<evidence type="ECO:0000256" key="2">
    <source>
        <dbReference type="SAM" id="Phobius"/>
    </source>
</evidence>
<comment type="caution">
    <text evidence="4">The sequence shown here is derived from an EMBL/GenBank/DDBJ whole genome shotgun (WGS) entry which is preliminary data.</text>
</comment>
<keyword evidence="2" id="KW-1133">Transmembrane helix</keyword>
<evidence type="ECO:0000256" key="1">
    <source>
        <dbReference type="SAM" id="MobiDB-lite"/>
    </source>
</evidence>
<feature type="chain" id="PRO_5046124427" evidence="3">
    <location>
        <begin position="24"/>
        <end position="474"/>
    </location>
</feature>
<feature type="transmembrane region" description="Helical" evidence="2">
    <location>
        <begin position="333"/>
        <end position="351"/>
    </location>
</feature>